<organism evidence="10 11">
    <name type="scientific">Hortaea werneckii</name>
    <name type="common">Black yeast</name>
    <name type="synonym">Cladosporium werneckii</name>
    <dbReference type="NCBI Taxonomy" id="91943"/>
    <lineage>
        <taxon>Eukaryota</taxon>
        <taxon>Fungi</taxon>
        <taxon>Dikarya</taxon>
        <taxon>Ascomycota</taxon>
        <taxon>Pezizomycotina</taxon>
        <taxon>Dothideomycetes</taxon>
        <taxon>Dothideomycetidae</taxon>
        <taxon>Mycosphaerellales</taxon>
        <taxon>Teratosphaeriaceae</taxon>
        <taxon>Hortaea</taxon>
    </lineage>
</organism>
<dbReference type="PANTHER" id="PTHR48022">
    <property type="entry name" value="PLASTIDIC GLUCOSE TRANSPORTER 4"/>
    <property type="match status" value="1"/>
</dbReference>
<dbReference type="PANTHER" id="PTHR48022:SF28">
    <property type="entry name" value="MAJOR FACILITATOR SUPERFAMILY (MFS) PROFILE DOMAIN-CONTAINING PROTEIN-RELATED"/>
    <property type="match status" value="1"/>
</dbReference>
<dbReference type="InterPro" id="IPR003663">
    <property type="entry name" value="Sugar/inositol_transpt"/>
</dbReference>
<dbReference type="InterPro" id="IPR005828">
    <property type="entry name" value="MFS_sugar_transport-like"/>
</dbReference>
<feature type="transmembrane region" description="Helical" evidence="8">
    <location>
        <begin position="143"/>
        <end position="163"/>
    </location>
</feature>
<keyword evidence="4 8" id="KW-0812">Transmembrane</keyword>
<evidence type="ECO:0000256" key="4">
    <source>
        <dbReference type="ARBA" id="ARBA00022692"/>
    </source>
</evidence>
<keyword evidence="6 8" id="KW-0472">Membrane</keyword>
<evidence type="ECO:0000256" key="5">
    <source>
        <dbReference type="ARBA" id="ARBA00022989"/>
    </source>
</evidence>
<protein>
    <recommendedName>
        <fullName evidence="9">Major facilitator superfamily (MFS) profile domain-containing protein</fullName>
    </recommendedName>
</protein>
<dbReference type="GO" id="GO:0005351">
    <property type="term" value="F:carbohydrate:proton symporter activity"/>
    <property type="evidence" value="ECO:0007669"/>
    <property type="project" value="TreeGrafter"/>
</dbReference>
<feature type="domain" description="Major facilitator superfamily (MFS) profile" evidence="9">
    <location>
        <begin position="16"/>
        <end position="450"/>
    </location>
</feature>
<feature type="transmembrane region" description="Helical" evidence="8">
    <location>
        <begin position="12"/>
        <end position="29"/>
    </location>
</feature>
<dbReference type="VEuPathDB" id="FungiDB:BTJ68_10704"/>
<feature type="transmembrane region" description="Helical" evidence="8">
    <location>
        <begin position="300"/>
        <end position="324"/>
    </location>
</feature>
<keyword evidence="3 7" id="KW-0813">Transport</keyword>
<dbReference type="PROSITE" id="PS00216">
    <property type="entry name" value="SUGAR_TRANSPORT_1"/>
    <property type="match status" value="1"/>
</dbReference>
<accession>A0A3M6X5N1</accession>
<sequence>MPAKDILEGKSLAVGIATCSCSAFMLFGYDQGVFGGLLGNDSFISTFDDPGAVTQGQITATYDLGCFAGALMAMGLGAKLGRLRAIGLGCIILAVGGVLQAASYSVAQMIVGRIVAGVGNGLMTSTVPVWLSETCKPEYRGRLVAGALAANITGLCTAQWLNFGMGYIPTQSVSWRFPLAFQCVYAIITTAMLPFLAESPRWLAQQRRRSEALAVMARLVGRPVDDPEVQSMFNAILKGLQHEYEAGRGSWKLFFTNDSLHSRRRVVLGAGTQFMQQWGGINVVNYYLPVIFEGLGLSRRLALALSGCNAINLLFSTVGAVFLVDRFGRKPLMFWGAFAQCICFVWVATGLSQDSDPWKSVAVTGVFLFFTSFGMTWIAVPWMYPAEVNTQRMRIAGAGIATATNWICNYAFVLVTPVALESVSWRYYVVYAVLNVCFIPIVKFFYVETNGRSLEQIDALFEGSVAGVEAPASHSANFITAGKADIEMVEQAPPAAK</sequence>
<dbReference type="PROSITE" id="PS51257">
    <property type="entry name" value="PROKAR_LIPOPROTEIN"/>
    <property type="match status" value="1"/>
</dbReference>
<evidence type="ECO:0000256" key="7">
    <source>
        <dbReference type="RuleBase" id="RU003346"/>
    </source>
</evidence>
<dbReference type="InterPro" id="IPR036259">
    <property type="entry name" value="MFS_trans_sf"/>
</dbReference>
<comment type="similarity">
    <text evidence="2 7">Belongs to the major facilitator superfamily. Sugar transporter (TC 2.A.1.1) family.</text>
</comment>
<dbReference type="Pfam" id="PF00083">
    <property type="entry name" value="Sugar_tr"/>
    <property type="match status" value="1"/>
</dbReference>
<comment type="subcellular location">
    <subcellularLocation>
        <location evidence="1">Membrane</location>
        <topology evidence="1">Multi-pass membrane protein</topology>
    </subcellularLocation>
</comment>
<dbReference type="NCBIfam" id="TIGR00879">
    <property type="entry name" value="SP"/>
    <property type="match status" value="1"/>
</dbReference>
<comment type="caution">
    <text evidence="10">The sequence shown here is derived from an EMBL/GenBank/DDBJ whole genome shotgun (WGS) entry which is preliminary data.</text>
</comment>
<dbReference type="GO" id="GO:0016020">
    <property type="term" value="C:membrane"/>
    <property type="evidence" value="ECO:0007669"/>
    <property type="project" value="UniProtKB-SubCell"/>
</dbReference>
<reference evidence="10 11" key="1">
    <citation type="journal article" date="2018" name="BMC Genomics">
        <title>Genomic evidence for intraspecific hybridization in a clonal and extremely halotolerant yeast.</title>
        <authorList>
            <person name="Gostincar C."/>
            <person name="Stajich J.E."/>
            <person name="Zupancic J."/>
            <person name="Zalar P."/>
            <person name="Gunde-Cimerman N."/>
        </authorList>
    </citation>
    <scope>NUCLEOTIDE SEQUENCE [LARGE SCALE GENOMIC DNA]</scope>
    <source>
        <strain evidence="10 11">EXF-6656</strain>
    </source>
</reference>
<dbReference type="Proteomes" id="UP000281245">
    <property type="component" value="Unassembled WGS sequence"/>
</dbReference>
<dbReference type="AlphaFoldDB" id="A0A3M6X5N1"/>
<dbReference type="PROSITE" id="PS50850">
    <property type="entry name" value="MFS"/>
    <property type="match status" value="1"/>
</dbReference>
<gene>
    <name evidence="10" type="ORF">D0869_03268</name>
</gene>
<feature type="transmembrane region" description="Helical" evidence="8">
    <location>
        <begin position="425"/>
        <end position="446"/>
    </location>
</feature>
<dbReference type="EMBL" id="QWIJ01000179">
    <property type="protein sequence ID" value="RMX86204.1"/>
    <property type="molecule type" value="Genomic_DNA"/>
</dbReference>
<dbReference type="InterPro" id="IPR050360">
    <property type="entry name" value="MFS_Sugar_Transporters"/>
</dbReference>
<dbReference type="InterPro" id="IPR005829">
    <property type="entry name" value="Sugar_transporter_CS"/>
</dbReference>
<evidence type="ECO:0000313" key="10">
    <source>
        <dbReference type="EMBL" id="RMX86204.1"/>
    </source>
</evidence>
<feature type="transmembrane region" description="Helical" evidence="8">
    <location>
        <begin position="175"/>
        <end position="197"/>
    </location>
</feature>
<proteinExistence type="inferred from homology"/>
<feature type="transmembrane region" description="Helical" evidence="8">
    <location>
        <begin position="361"/>
        <end position="384"/>
    </location>
</feature>
<evidence type="ECO:0000256" key="3">
    <source>
        <dbReference type="ARBA" id="ARBA00022448"/>
    </source>
</evidence>
<evidence type="ECO:0000256" key="6">
    <source>
        <dbReference type="ARBA" id="ARBA00023136"/>
    </source>
</evidence>
<evidence type="ECO:0000256" key="2">
    <source>
        <dbReference type="ARBA" id="ARBA00010992"/>
    </source>
</evidence>
<evidence type="ECO:0000256" key="8">
    <source>
        <dbReference type="SAM" id="Phobius"/>
    </source>
</evidence>
<dbReference type="Gene3D" id="1.20.1250.20">
    <property type="entry name" value="MFS general substrate transporter like domains"/>
    <property type="match status" value="1"/>
</dbReference>
<evidence type="ECO:0000259" key="9">
    <source>
        <dbReference type="PROSITE" id="PS50850"/>
    </source>
</evidence>
<feature type="transmembrane region" description="Helical" evidence="8">
    <location>
        <begin position="60"/>
        <end position="78"/>
    </location>
</feature>
<dbReference type="FunFam" id="1.20.1250.20:FF:000090">
    <property type="entry name" value="MFS sugar transporter, putative"/>
    <property type="match status" value="1"/>
</dbReference>
<dbReference type="OrthoDB" id="6133115at2759"/>
<feature type="transmembrane region" description="Helical" evidence="8">
    <location>
        <begin position="85"/>
        <end position="104"/>
    </location>
</feature>
<feature type="transmembrane region" description="Helical" evidence="8">
    <location>
        <begin position="331"/>
        <end position="349"/>
    </location>
</feature>
<keyword evidence="5 8" id="KW-1133">Transmembrane helix</keyword>
<dbReference type="SUPFAM" id="SSF103473">
    <property type="entry name" value="MFS general substrate transporter"/>
    <property type="match status" value="1"/>
</dbReference>
<name>A0A3M6X5N1_HORWE</name>
<dbReference type="InterPro" id="IPR020846">
    <property type="entry name" value="MFS_dom"/>
</dbReference>
<evidence type="ECO:0000256" key="1">
    <source>
        <dbReference type="ARBA" id="ARBA00004141"/>
    </source>
</evidence>
<dbReference type="PRINTS" id="PR00171">
    <property type="entry name" value="SUGRTRNSPORT"/>
</dbReference>
<feature type="transmembrane region" description="Helical" evidence="8">
    <location>
        <begin position="110"/>
        <end position="131"/>
    </location>
</feature>
<evidence type="ECO:0000313" key="11">
    <source>
        <dbReference type="Proteomes" id="UP000281245"/>
    </source>
</evidence>
<feature type="transmembrane region" description="Helical" evidence="8">
    <location>
        <begin position="396"/>
        <end position="419"/>
    </location>
</feature>